<dbReference type="AlphaFoldDB" id="A0AAN8LI33"/>
<evidence type="ECO:0000256" key="1">
    <source>
        <dbReference type="SAM" id="Coils"/>
    </source>
</evidence>
<name>A0AAN8LI33_9TELE</name>
<protein>
    <submittedName>
        <fullName evidence="2">Uncharacterized protein</fullName>
    </submittedName>
</protein>
<comment type="caution">
    <text evidence="2">The sequence shown here is derived from an EMBL/GenBank/DDBJ whole genome shotgun (WGS) entry which is preliminary data.</text>
</comment>
<dbReference type="EMBL" id="JAGTTL010000014">
    <property type="protein sequence ID" value="KAK6313108.1"/>
    <property type="molecule type" value="Genomic_DNA"/>
</dbReference>
<proteinExistence type="predicted"/>
<reference evidence="2 3" key="1">
    <citation type="submission" date="2021-04" db="EMBL/GenBank/DDBJ databases">
        <authorList>
            <person name="De Guttry C."/>
            <person name="Zahm M."/>
            <person name="Klopp C."/>
            <person name="Cabau C."/>
            <person name="Louis A."/>
            <person name="Berthelot C."/>
            <person name="Parey E."/>
            <person name="Roest Crollius H."/>
            <person name="Montfort J."/>
            <person name="Robinson-Rechavi M."/>
            <person name="Bucao C."/>
            <person name="Bouchez O."/>
            <person name="Gislard M."/>
            <person name="Lluch J."/>
            <person name="Milhes M."/>
            <person name="Lampietro C."/>
            <person name="Lopez Roques C."/>
            <person name="Donnadieu C."/>
            <person name="Braasch I."/>
            <person name="Desvignes T."/>
            <person name="Postlethwait J."/>
            <person name="Bobe J."/>
            <person name="Wedekind C."/>
            <person name="Guiguen Y."/>
        </authorList>
    </citation>
    <scope>NUCLEOTIDE SEQUENCE [LARGE SCALE GENOMIC DNA]</scope>
    <source>
        <strain evidence="2">Cs_M1</strain>
        <tissue evidence="2">Blood</tissue>
    </source>
</reference>
<sequence length="161" mass="18365">MGGEDLHARLTTTRGRTVQSNILVENNKLEEEVKRLQRIISELESFVSTQQGEITKWKARAVKLKEKRDVVETPLSPCTSTKRSIPMSSEDVNSPMKFLHSPMKFLDSPKSKFFYVHPGSESMSINCPKQFFDNSNLGTIQGNYSQIYLSLPYILSLYPVF</sequence>
<gene>
    <name evidence="2" type="ORF">J4Q44_G00164550</name>
</gene>
<dbReference type="Proteomes" id="UP001356427">
    <property type="component" value="Unassembled WGS sequence"/>
</dbReference>
<evidence type="ECO:0000313" key="3">
    <source>
        <dbReference type="Proteomes" id="UP001356427"/>
    </source>
</evidence>
<keyword evidence="1" id="KW-0175">Coiled coil</keyword>
<evidence type="ECO:0000313" key="2">
    <source>
        <dbReference type="EMBL" id="KAK6313108.1"/>
    </source>
</evidence>
<organism evidence="2 3">
    <name type="scientific">Coregonus suidteri</name>
    <dbReference type="NCBI Taxonomy" id="861788"/>
    <lineage>
        <taxon>Eukaryota</taxon>
        <taxon>Metazoa</taxon>
        <taxon>Chordata</taxon>
        <taxon>Craniata</taxon>
        <taxon>Vertebrata</taxon>
        <taxon>Euteleostomi</taxon>
        <taxon>Actinopterygii</taxon>
        <taxon>Neopterygii</taxon>
        <taxon>Teleostei</taxon>
        <taxon>Protacanthopterygii</taxon>
        <taxon>Salmoniformes</taxon>
        <taxon>Salmonidae</taxon>
        <taxon>Coregoninae</taxon>
        <taxon>Coregonus</taxon>
    </lineage>
</organism>
<feature type="coiled-coil region" evidence="1">
    <location>
        <begin position="19"/>
        <end position="46"/>
    </location>
</feature>
<keyword evidence="3" id="KW-1185">Reference proteome</keyword>
<accession>A0AAN8LI33</accession>